<sequence length="118" mass="13351">MPKLDEFGPLHLQKEQEPVVLSVDEYEVIRLIDSLEMNQEECAAQMEVARTTVQAIYTSARRKIADALVNGRFLKIVGGNYRVCPNQRECCRRRCPQTCAGNVCGSCCVQQSQEEDLK</sequence>
<evidence type="ECO:0000313" key="3">
    <source>
        <dbReference type="Proteomes" id="UP001477672"/>
    </source>
</evidence>
<comment type="similarity">
    <text evidence="1">Belongs to the UPF0251 family.</text>
</comment>
<dbReference type="InterPro" id="IPR002852">
    <property type="entry name" value="UPF0251"/>
</dbReference>
<dbReference type="PANTHER" id="PTHR37478:SF2">
    <property type="entry name" value="UPF0251 PROTEIN TK0562"/>
    <property type="match status" value="1"/>
</dbReference>
<comment type="caution">
    <text evidence="2">The sequence shown here is derived from an EMBL/GenBank/DDBJ whole genome shotgun (WGS) entry which is preliminary data.</text>
</comment>
<dbReference type="Pfam" id="PF02001">
    <property type="entry name" value="DUF134"/>
    <property type="match status" value="1"/>
</dbReference>
<dbReference type="PANTHER" id="PTHR37478">
    <property type="match status" value="1"/>
</dbReference>
<dbReference type="SUPFAM" id="SSF88659">
    <property type="entry name" value="Sigma3 and sigma4 domains of RNA polymerase sigma factors"/>
    <property type="match status" value="1"/>
</dbReference>
<keyword evidence="3" id="KW-1185">Reference proteome</keyword>
<gene>
    <name evidence="2" type="ORF">WMO24_09055</name>
</gene>
<dbReference type="InterPro" id="IPR013324">
    <property type="entry name" value="RNA_pol_sigma_r3/r4-like"/>
</dbReference>
<name>A0ABV1GG95_9FIRM</name>
<reference evidence="2 3" key="1">
    <citation type="submission" date="2024-03" db="EMBL/GenBank/DDBJ databases">
        <title>Human intestinal bacterial collection.</title>
        <authorList>
            <person name="Pauvert C."/>
            <person name="Hitch T.C.A."/>
            <person name="Clavel T."/>
        </authorList>
    </citation>
    <scope>NUCLEOTIDE SEQUENCE [LARGE SCALE GENOMIC DNA]</scope>
    <source>
        <strain evidence="2 3">CLA-JM-H11</strain>
    </source>
</reference>
<accession>A0ABV1GG95</accession>
<dbReference type="RefSeq" id="WP_349216102.1">
    <property type="nucleotide sequence ID" value="NZ_JBBMFA010000092.1"/>
</dbReference>
<dbReference type="EMBL" id="JBBMFA010000092">
    <property type="protein sequence ID" value="MEQ2520573.1"/>
    <property type="molecule type" value="Genomic_DNA"/>
</dbReference>
<dbReference type="Proteomes" id="UP001477672">
    <property type="component" value="Unassembled WGS sequence"/>
</dbReference>
<proteinExistence type="inferred from homology"/>
<evidence type="ECO:0000313" key="2">
    <source>
        <dbReference type="EMBL" id="MEQ2520573.1"/>
    </source>
</evidence>
<evidence type="ECO:0000256" key="1">
    <source>
        <dbReference type="ARBA" id="ARBA00009350"/>
    </source>
</evidence>
<organism evidence="2 3">
    <name type="scientific">Ruthenibacterium intestinale</name>
    <dbReference type="NCBI Taxonomy" id="3133163"/>
    <lineage>
        <taxon>Bacteria</taxon>
        <taxon>Bacillati</taxon>
        <taxon>Bacillota</taxon>
        <taxon>Clostridia</taxon>
        <taxon>Eubacteriales</taxon>
        <taxon>Oscillospiraceae</taxon>
        <taxon>Ruthenibacterium</taxon>
    </lineage>
</organism>
<protein>
    <submittedName>
        <fullName evidence="2">DUF134 domain-containing protein</fullName>
    </submittedName>
</protein>